<protein>
    <submittedName>
        <fullName evidence="3">Tropinone reductase 1</fullName>
    </submittedName>
</protein>
<dbReference type="PRINTS" id="PR00080">
    <property type="entry name" value="SDRFAMILY"/>
</dbReference>
<dbReference type="GO" id="GO:0016491">
    <property type="term" value="F:oxidoreductase activity"/>
    <property type="evidence" value="ECO:0007669"/>
    <property type="project" value="UniProtKB-KW"/>
</dbReference>
<reference evidence="3" key="1">
    <citation type="journal article" date="2023" name="Nat. Commun.">
        <title>Diploid and tetraploid genomes of Acorus and the evolution of monocots.</title>
        <authorList>
            <person name="Ma L."/>
            <person name="Liu K.W."/>
            <person name="Li Z."/>
            <person name="Hsiao Y.Y."/>
            <person name="Qi Y."/>
            <person name="Fu T."/>
            <person name="Tang G.D."/>
            <person name="Zhang D."/>
            <person name="Sun W.H."/>
            <person name="Liu D.K."/>
            <person name="Li Y."/>
            <person name="Chen G.Z."/>
            <person name="Liu X.D."/>
            <person name="Liao X.Y."/>
            <person name="Jiang Y.T."/>
            <person name="Yu X."/>
            <person name="Hao Y."/>
            <person name="Huang J."/>
            <person name="Zhao X.W."/>
            <person name="Ke S."/>
            <person name="Chen Y.Y."/>
            <person name="Wu W.L."/>
            <person name="Hsu J.L."/>
            <person name="Lin Y.F."/>
            <person name="Huang M.D."/>
            <person name="Li C.Y."/>
            <person name="Huang L."/>
            <person name="Wang Z.W."/>
            <person name="Zhao X."/>
            <person name="Zhong W.Y."/>
            <person name="Peng D.H."/>
            <person name="Ahmad S."/>
            <person name="Lan S."/>
            <person name="Zhang J.S."/>
            <person name="Tsai W.C."/>
            <person name="Van de Peer Y."/>
            <person name="Liu Z.J."/>
        </authorList>
    </citation>
    <scope>NUCLEOTIDE SEQUENCE</scope>
    <source>
        <strain evidence="3">CP</strain>
    </source>
</reference>
<reference evidence="3" key="2">
    <citation type="submission" date="2023-06" db="EMBL/GenBank/DDBJ databases">
        <authorList>
            <person name="Ma L."/>
            <person name="Liu K.-W."/>
            <person name="Li Z."/>
            <person name="Hsiao Y.-Y."/>
            <person name="Qi Y."/>
            <person name="Fu T."/>
            <person name="Tang G."/>
            <person name="Zhang D."/>
            <person name="Sun W.-H."/>
            <person name="Liu D.-K."/>
            <person name="Li Y."/>
            <person name="Chen G.-Z."/>
            <person name="Liu X.-D."/>
            <person name="Liao X.-Y."/>
            <person name="Jiang Y.-T."/>
            <person name="Yu X."/>
            <person name="Hao Y."/>
            <person name="Huang J."/>
            <person name="Zhao X.-W."/>
            <person name="Ke S."/>
            <person name="Chen Y.-Y."/>
            <person name="Wu W.-L."/>
            <person name="Hsu J.-L."/>
            <person name="Lin Y.-F."/>
            <person name="Huang M.-D."/>
            <person name="Li C.-Y."/>
            <person name="Huang L."/>
            <person name="Wang Z.-W."/>
            <person name="Zhao X."/>
            <person name="Zhong W.-Y."/>
            <person name="Peng D.-H."/>
            <person name="Ahmad S."/>
            <person name="Lan S."/>
            <person name="Zhang J.-S."/>
            <person name="Tsai W.-C."/>
            <person name="Van De Peer Y."/>
            <person name="Liu Z.-J."/>
        </authorList>
    </citation>
    <scope>NUCLEOTIDE SEQUENCE</scope>
    <source>
        <strain evidence="3">CP</strain>
        <tissue evidence="3">Leaves</tissue>
    </source>
</reference>
<dbReference type="Proteomes" id="UP001180020">
    <property type="component" value="Unassembled WGS sequence"/>
</dbReference>
<dbReference type="AlphaFoldDB" id="A0AAV9EJB7"/>
<proteinExistence type="predicted"/>
<accession>A0AAV9EJB7</accession>
<dbReference type="SUPFAM" id="SSF51735">
    <property type="entry name" value="NAD(P)-binding Rossmann-fold domains"/>
    <property type="match status" value="1"/>
</dbReference>
<evidence type="ECO:0000313" key="4">
    <source>
        <dbReference type="Proteomes" id="UP001180020"/>
    </source>
</evidence>
<evidence type="ECO:0000256" key="2">
    <source>
        <dbReference type="ARBA" id="ARBA00023002"/>
    </source>
</evidence>
<name>A0AAV9EJB7_ACOCL</name>
<dbReference type="Pfam" id="PF13561">
    <property type="entry name" value="adh_short_C2"/>
    <property type="match status" value="1"/>
</dbReference>
<organism evidence="3 4">
    <name type="scientific">Acorus calamus</name>
    <name type="common">Sweet flag</name>
    <dbReference type="NCBI Taxonomy" id="4465"/>
    <lineage>
        <taxon>Eukaryota</taxon>
        <taxon>Viridiplantae</taxon>
        <taxon>Streptophyta</taxon>
        <taxon>Embryophyta</taxon>
        <taxon>Tracheophyta</taxon>
        <taxon>Spermatophyta</taxon>
        <taxon>Magnoliopsida</taxon>
        <taxon>Liliopsida</taxon>
        <taxon>Acoraceae</taxon>
        <taxon>Acorus</taxon>
    </lineage>
</organism>
<evidence type="ECO:0000256" key="1">
    <source>
        <dbReference type="ARBA" id="ARBA00022857"/>
    </source>
</evidence>
<comment type="caution">
    <text evidence="3">The sequence shown here is derived from an EMBL/GenBank/DDBJ whole genome shotgun (WGS) entry which is preliminary data.</text>
</comment>
<dbReference type="PROSITE" id="PS00061">
    <property type="entry name" value="ADH_SHORT"/>
    <property type="match status" value="1"/>
</dbReference>
<dbReference type="EMBL" id="JAUJYO010000006">
    <property type="protein sequence ID" value="KAK1313618.1"/>
    <property type="molecule type" value="Genomic_DNA"/>
</dbReference>
<dbReference type="InterPro" id="IPR002347">
    <property type="entry name" value="SDR_fam"/>
</dbReference>
<dbReference type="FunFam" id="3.40.50.720:FF:000084">
    <property type="entry name" value="Short-chain dehydrogenase reductase"/>
    <property type="match status" value="1"/>
</dbReference>
<dbReference type="InterPro" id="IPR020904">
    <property type="entry name" value="Sc_DH/Rdtase_CS"/>
</dbReference>
<keyword evidence="1" id="KW-0521">NADP</keyword>
<keyword evidence="2" id="KW-0560">Oxidoreductase</keyword>
<dbReference type="PANTHER" id="PTHR42898:SF6">
    <property type="entry name" value="NADP-DEPENDENT MANNITOL DEHYDROGENASE"/>
    <property type="match status" value="1"/>
</dbReference>
<keyword evidence="4" id="KW-1185">Reference proteome</keyword>
<dbReference type="PANTHER" id="PTHR42898">
    <property type="entry name" value="TROPINONE REDUCTASE"/>
    <property type="match status" value="1"/>
</dbReference>
<dbReference type="Gene3D" id="3.40.50.720">
    <property type="entry name" value="NAD(P)-binding Rossmann-like Domain"/>
    <property type="match status" value="1"/>
</dbReference>
<dbReference type="InterPro" id="IPR045000">
    <property type="entry name" value="TR"/>
</dbReference>
<dbReference type="PRINTS" id="PR00081">
    <property type="entry name" value="GDHRDH"/>
</dbReference>
<sequence length="263" mass="28045">MTEENTSIFKGDTNKWSLGGMTALVTGGASGIGHAIVEELVGLGASVYTCDRDETVLNESLQRWNALGHPVTASVCDVTSRAERERLMKRVSATFDGKLNILVNNVGTIMMRPAEDITAEEYNLIMATNLESGFHLSQLAHSLMRQSGKGNIVFISSATSIVAMPSMCLYASTKGALNQIAKNLAFEWAKDNIRVNCVAPGLVETALAKQVADDESRAGVIGKTPLRRGGKAEEISSTVAFLCMSAASYITGQTIFVDGGFSL</sequence>
<dbReference type="InterPro" id="IPR036291">
    <property type="entry name" value="NAD(P)-bd_dom_sf"/>
</dbReference>
<evidence type="ECO:0000313" key="3">
    <source>
        <dbReference type="EMBL" id="KAK1313618.1"/>
    </source>
</evidence>
<gene>
    <name evidence="3" type="primary">TR1</name>
    <name evidence="3" type="ORF">QJS10_CPA06g00038</name>
</gene>